<evidence type="ECO:0000256" key="1">
    <source>
        <dbReference type="SAM" id="MobiDB-lite"/>
    </source>
</evidence>
<organism evidence="3 4">
    <name type="scientific">Corynascus novoguineensis</name>
    <dbReference type="NCBI Taxonomy" id="1126955"/>
    <lineage>
        <taxon>Eukaryota</taxon>
        <taxon>Fungi</taxon>
        <taxon>Dikarya</taxon>
        <taxon>Ascomycota</taxon>
        <taxon>Pezizomycotina</taxon>
        <taxon>Sordariomycetes</taxon>
        <taxon>Sordariomycetidae</taxon>
        <taxon>Sordariales</taxon>
        <taxon>Chaetomiaceae</taxon>
        <taxon>Corynascus</taxon>
    </lineage>
</organism>
<feature type="region of interest" description="Disordered" evidence="1">
    <location>
        <begin position="35"/>
        <end position="61"/>
    </location>
</feature>
<gene>
    <name evidence="3" type="ORF">C7999DRAFT_34275</name>
</gene>
<keyword evidence="2" id="KW-0732">Signal</keyword>
<dbReference type="EMBL" id="MU857703">
    <property type="protein sequence ID" value="KAK4245361.1"/>
    <property type="molecule type" value="Genomic_DNA"/>
</dbReference>
<evidence type="ECO:0000256" key="2">
    <source>
        <dbReference type="SAM" id="SignalP"/>
    </source>
</evidence>
<sequence length="117" mass="12482">MKYTTVLFTLLAVATAAKLPNPVPNTDTVDVVARHDPSRQEGPDDVHGAVSPDEQEHEVEARRLRKSKTTVCIGFDWCDKHKKTKSKPLISDANALLNLDVGVLLAGLAGAGAAALL</sequence>
<feature type="compositionally biased region" description="Basic and acidic residues" evidence="1">
    <location>
        <begin position="35"/>
        <end position="47"/>
    </location>
</feature>
<accession>A0AAN7CNG0</accession>
<reference evidence="3" key="2">
    <citation type="submission" date="2023-05" db="EMBL/GenBank/DDBJ databases">
        <authorList>
            <consortium name="Lawrence Berkeley National Laboratory"/>
            <person name="Steindorff A."/>
            <person name="Hensen N."/>
            <person name="Bonometti L."/>
            <person name="Westerberg I."/>
            <person name="Brannstrom I.O."/>
            <person name="Guillou S."/>
            <person name="Cros-Aarteil S."/>
            <person name="Calhoun S."/>
            <person name="Haridas S."/>
            <person name="Kuo A."/>
            <person name="Mondo S."/>
            <person name="Pangilinan J."/>
            <person name="Riley R."/>
            <person name="Labutti K."/>
            <person name="Andreopoulos B."/>
            <person name="Lipzen A."/>
            <person name="Chen C."/>
            <person name="Yanf M."/>
            <person name="Daum C."/>
            <person name="Ng V."/>
            <person name="Clum A."/>
            <person name="Ohm R."/>
            <person name="Martin F."/>
            <person name="Silar P."/>
            <person name="Natvig D."/>
            <person name="Lalanne C."/>
            <person name="Gautier V."/>
            <person name="Ament-Velasquez S.L."/>
            <person name="Kruys A."/>
            <person name="Hutchinson M.I."/>
            <person name="Powell A.J."/>
            <person name="Barry K."/>
            <person name="Miller A.N."/>
            <person name="Grigoriev I.V."/>
            <person name="Debuchy R."/>
            <person name="Gladieux P."/>
            <person name="Thoren M.H."/>
            <person name="Johannesson H."/>
        </authorList>
    </citation>
    <scope>NUCLEOTIDE SEQUENCE</scope>
    <source>
        <strain evidence="3">CBS 359.72</strain>
    </source>
</reference>
<comment type="caution">
    <text evidence="3">The sequence shown here is derived from an EMBL/GenBank/DDBJ whole genome shotgun (WGS) entry which is preliminary data.</text>
</comment>
<reference evidence="3" key="1">
    <citation type="journal article" date="2023" name="Mol. Phylogenet. Evol.">
        <title>Genome-scale phylogeny and comparative genomics of the fungal order Sordariales.</title>
        <authorList>
            <person name="Hensen N."/>
            <person name="Bonometti L."/>
            <person name="Westerberg I."/>
            <person name="Brannstrom I.O."/>
            <person name="Guillou S."/>
            <person name="Cros-Aarteil S."/>
            <person name="Calhoun S."/>
            <person name="Haridas S."/>
            <person name="Kuo A."/>
            <person name="Mondo S."/>
            <person name="Pangilinan J."/>
            <person name="Riley R."/>
            <person name="LaButti K."/>
            <person name="Andreopoulos B."/>
            <person name="Lipzen A."/>
            <person name="Chen C."/>
            <person name="Yan M."/>
            <person name="Daum C."/>
            <person name="Ng V."/>
            <person name="Clum A."/>
            <person name="Steindorff A."/>
            <person name="Ohm R.A."/>
            <person name="Martin F."/>
            <person name="Silar P."/>
            <person name="Natvig D.O."/>
            <person name="Lalanne C."/>
            <person name="Gautier V."/>
            <person name="Ament-Velasquez S.L."/>
            <person name="Kruys A."/>
            <person name="Hutchinson M.I."/>
            <person name="Powell A.J."/>
            <person name="Barry K."/>
            <person name="Miller A.N."/>
            <person name="Grigoriev I.V."/>
            <person name="Debuchy R."/>
            <person name="Gladieux P."/>
            <person name="Hiltunen Thoren M."/>
            <person name="Johannesson H."/>
        </authorList>
    </citation>
    <scope>NUCLEOTIDE SEQUENCE</scope>
    <source>
        <strain evidence="3">CBS 359.72</strain>
    </source>
</reference>
<keyword evidence="4" id="KW-1185">Reference proteome</keyword>
<proteinExistence type="predicted"/>
<feature type="chain" id="PRO_5042851229" evidence="2">
    <location>
        <begin position="17"/>
        <end position="117"/>
    </location>
</feature>
<dbReference type="Proteomes" id="UP001303647">
    <property type="component" value="Unassembled WGS sequence"/>
</dbReference>
<evidence type="ECO:0000313" key="4">
    <source>
        <dbReference type="Proteomes" id="UP001303647"/>
    </source>
</evidence>
<evidence type="ECO:0000313" key="3">
    <source>
        <dbReference type="EMBL" id="KAK4245361.1"/>
    </source>
</evidence>
<name>A0AAN7CNG0_9PEZI</name>
<protein>
    <submittedName>
        <fullName evidence="3">Uncharacterized protein</fullName>
    </submittedName>
</protein>
<feature type="signal peptide" evidence="2">
    <location>
        <begin position="1"/>
        <end position="16"/>
    </location>
</feature>
<dbReference type="AlphaFoldDB" id="A0AAN7CNG0"/>